<proteinExistence type="predicted"/>
<sequence length="493" mass="57061">MAQLKNLDSLELTELRTISYEHPSIKCIREALRQYQLQSPAHFELELEVHQLSGSTNHNRDENSTEMIKVLFQGHCISGCLNIPANCCVVLRRCRSEGKPWVCTGVARNQTLEALEHFLSSVFPILDAPLRKDTLWRWWGANGKKFNWTDLPTELKEHVVELCMHRPHQHGIYSERLARYGRRYKPDHKVQKIGPLEIVDQLGDWYQLLYVSHQMRAITLRLCITGGSGLTRSKGLCVASFSYKSFFDSINRLGDYYQMIEPHSVPTTSREEVLSKCYRRFPRIYPNLKGYATFRHGIQKISLGMDFLSFMQFFEVQTGGFQRYHKVRGLTYHIFERLLSLNEVVIGLPLRPRGGWKNTISPGGPRLFHEEAPCPRSLHRLIYERIAEVLAPYNVSVRNFIDEEETQRFEFARLEAIKAQKFTEVELEDLYADDGGGIGLPHDVERGSGVPKTKREKREAEYTEDIHDGFFPPFCYCEEPCASSHTFWVPGDR</sequence>
<name>A0A162XKX3_DIDRA</name>
<dbReference type="EMBL" id="JYNV01000290">
    <property type="protein sequence ID" value="KZM19603.1"/>
    <property type="molecule type" value="Genomic_DNA"/>
</dbReference>
<evidence type="ECO:0000313" key="2">
    <source>
        <dbReference type="Proteomes" id="UP000076837"/>
    </source>
</evidence>
<protein>
    <submittedName>
        <fullName evidence="1">Uncharacterized protein</fullName>
    </submittedName>
</protein>
<comment type="caution">
    <text evidence="1">The sequence shown here is derived from an EMBL/GenBank/DDBJ whole genome shotgun (WGS) entry which is preliminary data.</text>
</comment>
<dbReference type="OrthoDB" id="3781946at2759"/>
<keyword evidence="2" id="KW-1185">Reference proteome</keyword>
<gene>
    <name evidence="1" type="ORF">ST47_g8992</name>
</gene>
<organism evidence="1 2">
    <name type="scientific">Didymella rabiei</name>
    <name type="common">Chickpea ascochyta blight fungus</name>
    <name type="synonym">Mycosphaerella rabiei</name>
    <dbReference type="NCBI Taxonomy" id="5454"/>
    <lineage>
        <taxon>Eukaryota</taxon>
        <taxon>Fungi</taxon>
        <taxon>Dikarya</taxon>
        <taxon>Ascomycota</taxon>
        <taxon>Pezizomycotina</taxon>
        <taxon>Dothideomycetes</taxon>
        <taxon>Pleosporomycetidae</taxon>
        <taxon>Pleosporales</taxon>
        <taxon>Pleosporineae</taxon>
        <taxon>Didymellaceae</taxon>
        <taxon>Ascochyta</taxon>
    </lineage>
</organism>
<dbReference type="Proteomes" id="UP000076837">
    <property type="component" value="Unassembled WGS sequence"/>
</dbReference>
<accession>A0A162XKX3</accession>
<dbReference type="AlphaFoldDB" id="A0A162XKX3"/>
<reference evidence="1 2" key="1">
    <citation type="journal article" date="2016" name="Sci. Rep.">
        <title>Draft genome sequencing and secretome analysis of fungal phytopathogen Ascochyta rabiei provides insight into the necrotrophic effector repertoire.</title>
        <authorList>
            <person name="Verma S."/>
            <person name="Gazara R.K."/>
            <person name="Nizam S."/>
            <person name="Parween S."/>
            <person name="Chattopadhyay D."/>
            <person name="Verma P.K."/>
        </authorList>
    </citation>
    <scope>NUCLEOTIDE SEQUENCE [LARGE SCALE GENOMIC DNA]</scope>
    <source>
        <strain evidence="1 2">ArDII</strain>
    </source>
</reference>
<evidence type="ECO:0000313" key="1">
    <source>
        <dbReference type="EMBL" id="KZM19603.1"/>
    </source>
</evidence>